<keyword evidence="2" id="KW-1185">Reference proteome</keyword>
<dbReference type="Proteomes" id="UP000886501">
    <property type="component" value="Unassembled WGS sequence"/>
</dbReference>
<evidence type="ECO:0000313" key="1">
    <source>
        <dbReference type="EMBL" id="KAF9643375.1"/>
    </source>
</evidence>
<evidence type="ECO:0000313" key="2">
    <source>
        <dbReference type="Proteomes" id="UP000886501"/>
    </source>
</evidence>
<accession>A0ACB6Z101</accession>
<protein>
    <submittedName>
        <fullName evidence="1">Uncharacterized protein</fullName>
    </submittedName>
</protein>
<name>A0ACB6Z101_THEGA</name>
<reference evidence="1" key="1">
    <citation type="submission" date="2019-10" db="EMBL/GenBank/DDBJ databases">
        <authorList>
            <consortium name="DOE Joint Genome Institute"/>
            <person name="Kuo A."/>
            <person name="Miyauchi S."/>
            <person name="Kiss E."/>
            <person name="Drula E."/>
            <person name="Kohler A."/>
            <person name="Sanchez-Garcia M."/>
            <person name="Andreopoulos B."/>
            <person name="Barry K.W."/>
            <person name="Bonito G."/>
            <person name="Buee M."/>
            <person name="Carver A."/>
            <person name="Chen C."/>
            <person name="Cichocki N."/>
            <person name="Clum A."/>
            <person name="Culley D."/>
            <person name="Crous P.W."/>
            <person name="Fauchery L."/>
            <person name="Girlanda M."/>
            <person name="Hayes R."/>
            <person name="Keri Z."/>
            <person name="Labutti K."/>
            <person name="Lipzen A."/>
            <person name="Lombard V."/>
            <person name="Magnuson J."/>
            <person name="Maillard F."/>
            <person name="Morin E."/>
            <person name="Murat C."/>
            <person name="Nolan M."/>
            <person name="Ohm R."/>
            <person name="Pangilinan J."/>
            <person name="Pereira M."/>
            <person name="Perotto S."/>
            <person name="Peter M."/>
            <person name="Riley R."/>
            <person name="Sitrit Y."/>
            <person name="Stielow B."/>
            <person name="Szollosi G."/>
            <person name="Zifcakova L."/>
            <person name="Stursova M."/>
            <person name="Spatafora J.W."/>
            <person name="Tedersoo L."/>
            <person name="Vaario L.-M."/>
            <person name="Yamada A."/>
            <person name="Yan M."/>
            <person name="Wang P."/>
            <person name="Xu J."/>
            <person name="Bruns T."/>
            <person name="Baldrian P."/>
            <person name="Vilgalys R."/>
            <person name="Henrissat B."/>
            <person name="Grigoriev I.V."/>
            <person name="Hibbett D."/>
            <person name="Nagy L.G."/>
            <person name="Martin F.M."/>
        </authorList>
    </citation>
    <scope>NUCLEOTIDE SEQUENCE</scope>
    <source>
        <strain evidence="1">P2</strain>
    </source>
</reference>
<gene>
    <name evidence="1" type="ORF">BDM02DRAFT_3191743</name>
</gene>
<organism evidence="1 2">
    <name type="scientific">Thelephora ganbajun</name>
    <name type="common">Ganba fungus</name>
    <dbReference type="NCBI Taxonomy" id="370292"/>
    <lineage>
        <taxon>Eukaryota</taxon>
        <taxon>Fungi</taxon>
        <taxon>Dikarya</taxon>
        <taxon>Basidiomycota</taxon>
        <taxon>Agaricomycotina</taxon>
        <taxon>Agaricomycetes</taxon>
        <taxon>Thelephorales</taxon>
        <taxon>Thelephoraceae</taxon>
        <taxon>Thelephora</taxon>
    </lineage>
</organism>
<comment type="caution">
    <text evidence="1">The sequence shown here is derived from an EMBL/GenBank/DDBJ whole genome shotgun (WGS) entry which is preliminary data.</text>
</comment>
<dbReference type="EMBL" id="MU118235">
    <property type="protein sequence ID" value="KAF9643375.1"/>
    <property type="molecule type" value="Genomic_DNA"/>
</dbReference>
<proteinExistence type="predicted"/>
<sequence>MSSRSFESLTSSKDSSEDRSENYDIIKEPEGGVPPGAYLATCKRGRLKRRTVVLKKVLATENTLGSVAVHQALCHPTILSLFSTFPAVDSDSEGDRQMRSQIGVPTTVTTQWIVLEHCGPHGTLSNHLPRLNPASTLPLEESRIRGVVKTLAEALTYLEKENVVHRRLTPECVYVTEDFRVKLGGFDSAIRISADRDSDGSMGTLSIPKTEVEGVQHHLAPEIKAGMRYDCSSDLWSLGLLILWMLDPSRGPMSKLDSIRVEGELGTLVSQLLEKAPERRIKIQHMCHHPFLDPRFPVQNLDPSPRFMERQKEATRSAPRKIHEFEMNRGNQEVAASRKPFGELNSRRYPLRDLEEGSGRTGYRGCFPDVIVAAGPSTSSLPSLRADHAKRRVISDPVYGTKERRKFLDPIEEMENEPESEERPAPEPRVRFRSKSVAAVLPLFLQARGGPLTTGGSDPHDQLEDSSLESSISILGVPAEGEVVKDMSDGMNTEELLKDFEEAFHSPLPSSTLRQAASNKPAYRIKSILETVMPESHSTPAAVKPNVIPIHVSSSPPTHLPPSEPPCHPFDNPTSKGIGVPRPKPFNTSFLPPQTHKVARGQLVVLPSRTLLVDFREGERRQGRQGIEVLTISPDGEEINVFSAPHMSSPCCLVEPSATYKLGALPKPYWKLYTTAGKFVEQIKQHIPRLVLYESDSKFTLMANFPGADVEAVFYCPEGPGIQPDEGGELPGKTNGSLPLRAVAMRIKIMRSRQLVEVSRQVLVPGRGRKCNVKPGSKKSPLQEKEGEWRKVVLVAPGGDIDAIDQTSLDGYERNGLERTEVFLAVCRAIESGLVEAVEHPQGEISCSSNSLSSILACKTLPVDQHDNDVPRESESIGLTRKLGHFQHSMTPTTSAPSVGWNKGHHGFPFEPPSLTQQPGGFETRFIPSVGWCVRYVGPSGGAGRYRMMFFDGKTLEVDVDEECVELMDSVRDEIVKYKIRECSSKREIMEKMRVFKEFVSMFDDGSDAE</sequence>
<reference evidence="1" key="2">
    <citation type="journal article" date="2020" name="Nat. Commun.">
        <title>Large-scale genome sequencing of mycorrhizal fungi provides insights into the early evolution of symbiotic traits.</title>
        <authorList>
            <person name="Miyauchi S."/>
            <person name="Kiss E."/>
            <person name="Kuo A."/>
            <person name="Drula E."/>
            <person name="Kohler A."/>
            <person name="Sanchez-Garcia M."/>
            <person name="Morin E."/>
            <person name="Andreopoulos B."/>
            <person name="Barry K.W."/>
            <person name="Bonito G."/>
            <person name="Buee M."/>
            <person name="Carver A."/>
            <person name="Chen C."/>
            <person name="Cichocki N."/>
            <person name="Clum A."/>
            <person name="Culley D."/>
            <person name="Crous P.W."/>
            <person name="Fauchery L."/>
            <person name="Girlanda M."/>
            <person name="Hayes R.D."/>
            <person name="Keri Z."/>
            <person name="LaButti K."/>
            <person name="Lipzen A."/>
            <person name="Lombard V."/>
            <person name="Magnuson J."/>
            <person name="Maillard F."/>
            <person name="Murat C."/>
            <person name="Nolan M."/>
            <person name="Ohm R.A."/>
            <person name="Pangilinan J."/>
            <person name="Pereira M.F."/>
            <person name="Perotto S."/>
            <person name="Peter M."/>
            <person name="Pfister S."/>
            <person name="Riley R."/>
            <person name="Sitrit Y."/>
            <person name="Stielow J.B."/>
            <person name="Szollosi G."/>
            <person name="Zifcakova L."/>
            <person name="Stursova M."/>
            <person name="Spatafora J.W."/>
            <person name="Tedersoo L."/>
            <person name="Vaario L.M."/>
            <person name="Yamada A."/>
            <person name="Yan M."/>
            <person name="Wang P."/>
            <person name="Xu J."/>
            <person name="Bruns T."/>
            <person name="Baldrian P."/>
            <person name="Vilgalys R."/>
            <person name="Dunand C."/>
            <person name="Henrissat B."/>
            <person name="Grigoriev I.V."/>
            <person name="Hibbett D."/>
            <person name="Nagy L.G."/>
            <person name="Martin F.M."/>
        </authorList>
    </citation>
    <scope>NUCLEOTIDE SEQUENCE</scope>
    <source>
        <strain evidence="1">P2</strain>
    </source>
</reference>